<evidence type="ECO:0000313" key="1">
    <source>
        <dbReference type="EMBL" id="STS82702.1"/>
    </source>
</evidence>
<proteinExistence type="predicted"/>
<dbReference type="AlphaFoldDB" id="A0A377TSW1"/>
<dbReference type="Proteomes" id="UP000254938">
    <property type="component" value="Unassembled WGS sequence"/>
</dbReference>
<sequence length="141" mass="14854">MSKMMHDQPSAAVPASRDRRNFLIAGAGLALAATTLGRSGAVMAKPAGQDTPNAPSEAVPVQKETLTTRKLGSLEVSSMGLGCLPMVGYYGGGPRDRKAMVRLSGQPSNKVSRSLILPRSTAPISVKNLSGKHWPLFAIVW</sequence>
<dbReference type="EMBL" id="UGKQ01000007">
    <property type="protein sequence ID" value="STS82702.1"/>
    <property type="molecule type" value="Genomic_DNA"/>
</dbReference>
<gene>
    <name evidence="1" type="ORF">NCTC9140_04453</name>
</gene>
<dbReference type="PROSITE" id="PS51318">
    <property type="entry name" value="TAT"/>
    <property type="match status" value="1"/>
</dbReference>
<evidence type="ECO:0000313" key="2">
    <source>
        <dbReference type="Proteomes" id="UP000254938"/>
    </source>
</evidence>
<protein>
    <submittedName>
        <fullName evidence="1">Putative dehydrogenase</fullName>
    </submittedName>
</protein>
<accession>A0A377TSW1</accession>
<organism evidence="1 2">
    <name type="scientific">Klebsiella pneumoniae</name>
    <dbReference type="NCBI Taxonomy" id="573"/>
    <lineage>
        <taxon>Bacteria</taxon>
        <taxon>Pseudomonadati</taxon>
        <taxon>Pseudomonadota</taxon>
        <taxon>Gammaproteobacteria</taxon>
        <taxon>Enterobacterales</taxon>
        <taxon>Enterobacteriaceae</taxon>
        <taxon>Klebsiella/Raoultella group</taxon>
        <taxon>Klebsiella</taxon>
        <taxon>Klebsiella pneumoniae complex</taxon>
    </lineage>
</organism>
<name>A0A377TSW1_KLEPN</name>
<dbReference type="InterPro" id="IPR006311">
    <property type="entry name" value="TAT_signal"/>
</dbReference>
<reference evidence="1 2" key="1">
    <citation type="submission" date="2018-06" db="EMBL/GenBank/DDBJ databases">
        <authorList>
            <consortium name="Pathogen Informatics"/>
            <person name="Doyle S."/>
        </authorList>
    </citation>
    <scope>NUCLEOTIDE SEQUENCE [LARGE SCALE GENOMIC DNA]</scope>
    <source>
        <strain evidence="1 2">NCTC9140</strain>
    </source>
</reference>